<keyword evidence="2" id="KW-0238">DNA-binding</keyword>
<sequence length="288" mass="33564">MQTTALPVCSIGVFGDDIKHFWMGELSGLVDIFPILEQPHRQNFYTLLLIESALGEVQVDNQCIRLNYNAKAIIIKPGCISKIDLNRQAKGHVICFTEQFFLLRYNNNILYQFSFLRREADSNIRLRDEELIRWGQLINLCSEEFMKGESEAETVLRSYLNIILFELDRRYNPSGFLKIKNMKQEKIQQFETLIDSNFRLNKMPSYYANLLNLSPNYLNKICREETGQTAGDLIRKRITIEAQRLLHYTNLSVNEVANQLGFESLSYFVTSFKKQTSQTPEQFRKGQS</sequence>
<reference evidence="5 6" key="1">
    <citation type="journal article" date="1992" name="Int. J. Syst. Bacteriol.">
        <title>Sphingobacterium antarcticus sp. nov. a Psychrotrophic Bacterium from the Soils of Schirmacher Oasis, Antarctica.</title>
        <authorList>
            <person name="Shivaji S."/>
            <person name="Ray M.K."/>
            <person name="Rao N.S."/>
            <person name="Saiserr L."/>
            <person name="Jagannadham M.V."/>
            <person name="Kumar G.S."/>
            <person name="Reddy G."/>
            <person name="Bhargava P.M."/>
        </authorList>
    </citation>
    <scope>NUCLEOTIDE SEQUENCE [LARGE SCALE GENOMIC DNA]</scope>
    <source>
        <strain evidence="5 6">4BY</strain>
    </source>
</reference>
<dbReference type="OrthoDB" id="2585681at2"/>
<dbReference type="eggNOG" id="COG2207">
    <property type="taxonomic scope" value="Bacteria"/>
</dbReference>
<dbReference type="SUPFAM" id="SSF46689">
    <property type="entry name" value="Homeodomain-like"/>
    <property type="match status" value="1"/>
</dbReference>
<dbReference type="GO" id="GO:0043565">
    <property type="term" value="F:sequence-specific DNA binding"/>
    <property type="evidence" value="ECO:0007669"/>
    <property type="project" value="InterPro"/>
</dbReference>
<dbReference type="AlphaFoldDB" id="A0A081PC32"/>
<organism evidence="5 6">
    <name type="scientific">Pedobacter antarcticus 4BY</name>
    <dbReference type="NCBI Taxonomy" id="1358423"/>
    <lineage>
        <taxon>Bacteria</taxon>
        <taxon>Pseudomonadati</taxon>
        <taxon>Bacteroidota</taxon>
        <taxon>Sphingobacteriia</taxon>
        <taxon>Sphingobacteriales</taxon>
        <taxon>Sphingobacteriaceae</taxon>
        <taxon>Pedobacter</taxon>
    </lineage>
</organism>
<dbReference type="Proteomes" id="UP000028007">
    <property type="component" value="Unassembled WGS sequence"/>
</dbReference>
<dbReference type="PRINTS" id="PR00032">
    <property type="entry name" value="HTHARAC"/>
</dbReference>
<keyword evidence="3" id="KW-0804">Transcription</keyword>
<evidence type="ECO:0000313" key="5">
    <source>
        <dbReference type="EMBL" id="KEQ28255.1"/>
    </source>
</evidence>
<dbReference type="RefSeq" id="WP_037444912.1">
    <property type="nucleotide sequence ID" value="NZ_JNFF01000117.1"/>
</dbReference>
<dbReference type="GO" id="GO:0003700">
    <property type="term" value="F:DNA-binding transcription factor activity"/>
    <property type="evidence" value="ECO:0007669"/>
    <property type="project" value="InterPro"/>
</dbReference>
<evidence type="ECO:0000259" key="4">
    <source>
        <dbReference type="PROSITE" id="PS01124"/>
    </source>
</evidence>
<name>A0A081PC32_9SPHI</name>
<feature type="domain" description="HTH araC/xylS-type" evidence="4">
    <location>
        <begin position="188"/>
        <end position="286"/>
    </location>
</feature>
<dbReference type="PANTHER" id="PTHR43280:SF32">
    <property type="entry name" value="TRANSCRIPTIONAL REGULATORY PROTEIN"/>
    <property type="match status" value="1"/>
</dbReference>
<accession>A0A081PC32</accession>
<dbReference type="InterPro" id="IPR020449">
    <property type="entry name" value="Tscrpt_reg_AraC-type_HTH"/>
</dbReference>
<evidence type="ECO:0000256" key="3">
    <source>
        <dbReference type="ARBA" id="ARBA00023163"/>
    </source>
</evidence>
<dbReference type="SMART" id="SM00342">
    <property type="entry name" value="HTH_ARAC"/>
    <property type="match status" value="1"/>
</dbReference>
<evidence type="ECO:0000256" key="2">
    <source>
        <dbReference type="ARBA" id="ARBA00023125"/>
    </source>
</evidence>
<dbReference type="PROSITE" id="PS01124">
    <property type="entry name" value="HTH_ARAC_FAMILY_2"/>
    <property type="match status" value="1"/>
</dbReference>
<dbReference type="InterPro" id="IPR018060">
    <property type="entry name" value="HTH_AraC"/>
</dbReference>
<protein>
    <recommendedName>
        <fullName evidence="4">HTH araC/xylS-type domain-containing protein</fullName>
    </recommendedName>
</protein>
<proteinExistence type="predicted"/>
<dbReference type="InterPro" id="IPR009057">
    <property type="entry name" value="Homeodomain-like_sf"/>
</dbReference>
<gene>
    <name evidence="5" type="ORF">N180_01070</name>
</gene>
<dbReference type="PANTHER" id="PTHR43280">
    <property type="entry name" value="ARAC-FAMILY TRANSCRIPTIONAL REGULATOR"/>
    <property type="match status" value="1"/>
</dbReference>
<comment type="caution">
    <text evidence="5">The sequence shown here is derived from an EMBL/GenBank/DDBJ whole genome shotgun (WGS) entry which is preliminary data.</text>
</comment>
<keyword evidence="6" id="KW-1185">Reference proteome</keyword>
<dbReference type="Gene3D" id="1.10.10.60">
    <property type="entry name" value="Homeodomain-like"/>
    <property type="match status" value="1"/>
</dbReference>
<keyword evidence="1" id="KW-0805">Transcription regulation</keyword>
<dbReference type="EMBL" id="JNFF01000117">
    <property type="protein sequence ID" value="KEQ28255.1"/>
    <property type="molecule type" value="Genomic_DNA"/>
</dbReference>
<dbReference type="Pfam" id="PF12833">
    <property type="entry name" value="HTH_18"/>
    <property type="match status" value="1"/>
</dbReference>
<evidence type="ECO:0000313" key="6">
    <source>
        <dbReference type="Proteomes" id="UP000028007"/>
    </source>
</evidence>
<evidence type="ECO:0000256" key="1">
    <source>
        <dbReference type="ARBA" id="ARBA00023015"/>
    </source>
</evidence>